<name>A0ABS0LI84_9LACT</name>
<evidence type="ECO:0000259" key="1">
    <source>
        <dbReference type="Pfam" id="PF10592"/>
    </source>
</evidence>
<proteinExistence type="predicted"/>
<protein>
    <submittedName>
        <fullName evidence="3">AIPR family protein</fullName>
    </submittedName>
</protein>
<dbReference type="Proteomes" id="UP000823401">
    <property type="component" value="Unassembled WGS sequence"/>
</dbReference>
<dbReference type="Pfam" id="PF10592">
    <property type="entry name" value="AIPR"/>
    <property type="match status" value="1"/>
</dbReference>
<evidence type="ECO:0000313" key="4">
    <source>
        <dbReference type="Proteomes" id="UP000823401"/>
    </source>
</evidence>
<reference evidence="3 4" key="1">
    <citation type="submission" date="2020-07" db="EMBL/GenBank/DDBJ databases">
        <title>Facklamia lactis sp. nov., isolated from raw milk.</title>
        <authorList>
            <person name="Doll E.V."/>
            <person name="Huptas C."/>
            <person name="Staib L."/>
            <person name="Wenning M."/>
            <person name="Scherer S."/>
        </authorList>
    </citation>
    <scope>NUCLEOTIDE SEQUENCE [LARGE SCALE GENOMIC DNA]</scope>
    <source>
        <strain evidence="3 4">DSM 104272</strain>
    </source>
</reference>
<feature type="domain" description="Abortive phage infection protein C-terminal" evidence="1">
    <location>
        <begin position="235"/>
        <end position="561"/>
    </location>
</feature>
<evidence type="ECO:0000313" key="3">
    <source>
        <dbReference type="EMBL" id="MBG9977797.1"/>
    </source>
</evidence>
<gene>
    <name evidence="3" type="ORF">HYQ42_03260</name>
</gene>
<feature type="domain" description="Abortive infection phage resistance protein N-terminal" evidence="2">
    <location>
        <begin position="26"/>
        <end position="175"/>
    </location>
</feature>
<comment type="caution">
    <text evidence="3">The sequence shown here is derived from an EMBL/GenBank/DDBJ whole genome shotgun (WGS) entry which is preliminary data.</text>
</comment>
<sequence length="687" mass="79825">MTYREDLVNEINSSASAEGISAREAFFELYLQKLEDSDLIEDYHYLYFEGVGKRNRKLQIDGYAFNEFDKKLTLFIIPPLTYYKKKTLTATESNSLFSRASNFYFDADRVLSEAEESSMGYGLAFDIVNKKMDVAIIETIIITDYIKSDRIDVIDSQIVNNVRVDYKIYDITTMQQIDESEQGKEPVVIDLENEFDSKGIPALAASKTKDYESYLCMIPGKILAQMYDKYQSRLLEGNVRSFLQTRGKVNKGIRNTILNDPEMFFAYNNGIAATVQDLILDKTEDGLVIKGFDSLQIVNGGQTTASLASAWVNDTRHGSRKKIEEIQVPMKISVVDHKVGQELIPNISRFANSQNKVSESDLSSNHPFHVKIEEFSRRLVAPATGGAQFGTYWYYERANGQYRQETYKATVSAKKKFNSQYPKNQMFKKTDLAKYWNIYLGKPHSASAGAQKSFSIFSTWMVPKYDKKPEFVNENFFRKTVALAILFKKSDYIVRHQSWYDSYKANIVAYTLSSIIYRVKEEYKDLDIDYNKIWKNQDLSRAWVKQIQTVSKLMYEHLTSPDRLVENVTEWAKRLNSWEIAREIEYDFHEDFITELKARFEVESNRKYAIKQEKEFREMDATVTVVEYGVDFWKEVLDWGNQEKIWNIQDKSFLKVAINMLKKMPSDKQSIKILQVLDKARLESFPK</sequence>
<organism evidence="3 4">
    <name type="scientific">Ruoffia tabacinasalis</name>
    <dbReference type="NCBI Taxonomy" id="87458"/>
    <lineage>
        <taxon>Bacteria</taxon>
        <taxon>Bacillati</taxon>
        <taxon>Bacillota</taxon>
        <taxon>Bacilli</taxon>
        <taxon>Lactobacillales</taxon>
        <taxon>Aerococcaceae</taxon>
        <taxon>Ruoffia</taxon>
    </lineage>
</organism>
<dbReference type="EMBL" id="JACCEL010000005">
    <property type="protein sequence ID" value="MBG9977797.1"/>
    <property type="molecule type" value="Genomic_DNA"/>
</dbReference>
<dbReference type="InterPro" id="IPR018891">
    <property type="entry name" value="AIPR_C"/>
</dbReference>
<accession>A0ABS0LI84</accession>
<dbReference type="InterPro" id="IPR055101">
    <property type="entry name" value="AIPR_N"/>
</dbReference>
<dbReference type="RefSeq" id="WP_197103956.1">
    <property type="nucleotide sequence ID" value="NZ_JACCEL010000005.1"/>
</dbReference>
<dbReference type="Pfam" id="PF22879">
    <property type="entry name" value="AIPR_N"/>
    <property type="match status" value="1"/>
</dbReference>
<keyword evidence="4" id="KW-1185">Reference proteome</keyword>
<evidence type="ECO:0000259" key="2">
    <source>
        <dbReference type="Pfam" id="PF22879"/>
    </source>
</evidence>